<gene>
    <name evidence="3" type="ORF">DICVIV_11458</name>
</gene>
<name>A0A0D8XFR1_DICVI</name>
<dbReference type="SUPFAM" id="SSF51395">
    <property type="entry name" value="FMN-linked oxidoreductases"/>
    <property type="match status" value="1"/>
</dbReference>
<organism evidence="3 4">
    <name type="scientific">Dictyocaulus viviparus</name>
    <name type="common">Bovine lungworm</name>
    <dbReference type="NCBI Taxonomy" id="29172"/>
    <lineage>
        <taxon>Eukaryota</taxon>
        <taxon>Metazoa</taxon>
        <taxon>Ecdysozoa</taxon>
        <taxon>Nematoda</taxon>
        <taxon>Chromadorea</taxon>
        <taxon>Rhabditida</taxon>
        <taxon>Rhabditina</taxon>
        <taxon>Rhabditomorpha</taxon>
        <taxon>Strongyloidea</taxon>
        <taxon>Metastrongylidae</taxon>
        <taxon>Dictyocaulus</taxon>
    </lineage>
</organism>
<dbReference type="InterPro" id="IPR006982">
    <property type="entry name" value="Glu_synth_centr_N"/>
</dbReference>
<accession>A0A0D8XFR1</accession>
<reference evidence="4" key="2">
    <citation type="journal article" date="2016" name="Sci. Rep.">
        <title>Dictyocaulus viviparus genome, variome and transcriptome elucidate lungworm biology and support future intervention.</title>
        <authorList>
            <person name="McNulty S.N."/>
            <person name="Strube C."/>
            <person name="Rosa B.A."/>
            <person name="Martin J.C."/>
            <person name="Tyagi R."/>
            <person name="Choi Y.J."/>
            <person name="Wang Q."/>
            <person name="Hallsworth Pepin K."/>
            <person name="Zhang X."/>
            <person name="Ozersky P."/>
            <person name="Wilson R.K."/>
            <person name="Sternberg P.W."/>
            <person name="Gasser R.B."/>
            <person name="Mitreva M."/>
        </authorList>
    </citation>
    <scope>NUCLEOTIDE SEQUENCE [LARGE SCALE GENOMIC DNA]</scope>
    <source>
        <strain evidence="4">HannoverDv2000</strain>
    </source>
</reference>
<keyword evidence="1" id="KW-1133">Transmembrane helix</keyword>
<feature type="domain" description="Glutamate synthase central-N" evidence="2">
    <location>
        <begin position="83"/>
        <end position="253"/>
    </location>
</feature>
<dbReference type="EMBL" id="KN716652">
    <property type="protein sequence ID" value="KJH42552.1"/>
    <property type="molecule type" value="Genomic_DNA"/>
</dbReference>
<evidence type="ECO:0000259" key="2">
    <source>
        <dbReference type="Pfam" id="PF04898"/>
    </source>
</evidence>
<proteinExistence type="predicted"/>
<dbReference type="InterPro" id="IPR013785">
    <property type="entry name" value="Aldolase_TIM"/>
</dbReference>
<dbReference type="STRING" id="29172.A0A0D8XFR1"/>
<dbReference type="OrthoDB" id="5821409at2759"/>
<dbReference type="Gene3D" id="3.20.20.70">
    <property type="entry name" value="Aldolase class I"/>
    <property type="match status" value="1"/>
</dbReference>
<keyword evidence="4" id="KW-1185">Reference proteome</keyword>
<dbReference type="Proteomes" id="UP000053766">
    <property type="component" value="Unassembled WGS sequence"/>
</dbReference>
<dbReference type="Pfam" id="PF04898">
    <property type="entry name" value="Glu_syn_central"/>
    <property type="match status" value="1"/>
</dbReference>
<dbReference type="AlphaFoldDB" id="A0A0D8XFR1"/>
<evidence type="ECO:0000313" key="4">
    <source>
        <dbReference type="Proteomes" id="UP000053766"/>
    </source>
</evidence>
<keyword evidence="1" id="KW-0812">Transmembrane</keyword>
<evidence type="ECO:0000313" key="3">
    <source>
        <dbReference type="EMBL" id="KJH42552.1"/>
    </source>
</evidence>
<dbReference type="GO" id="GO:0015930">
    <property type="term" value="F:glutamate synthase activity"/>
    <property type="evidence" value="ECO:0007669"/>
    <property type="project" value="InterPro"/>
</dbReference>
<keyword evidence="1" id="KW-0472">Membrane</keyword>
<reference evidence="3 4" key="1">
    <citation type="submission" date="2013-11" db="EMBL/GenBank/DDBJ databases">
        <title>Draft genome of the bovine lungworm Dictyocaulus viviparus.</title>
        <authorList>
            <person name="Mitreva M."/>
        </authorList>
    </citation>
    <scope>NUCLEOTIDE SEQUENCE [LARGE SCALE GENOMIC DNA]</scope>
    <source>
        <strain evidence="3 4">HannoverDv2000</strain>
    </source>
</reference>
<sequence>MLLVDTYKQKIEQDDDLKRRIAQSRPHKRLTSRRVFLDLLRKDDILSHGAVTNEFLIKCHLEALGIDNKKKDVHLDSDRRLSLKEALGSMGNDAALACLSDFSPLMFSYFQQLFAQVTNPPIDPFREQIVMSLRCPVGPESNLLDPSADLESRLILEQPVLSLVDMEVIKRTMFKGWHSKTIDITFPVRYGVKGLVPGLDRICCEACAAALDGYQILVLSDRAASKDNVPISSLLAVGAVHQCLIRHRLRMKVIFYEILMSLILTFMKYSIDDTM</sequence>
<feature type="transmembrane region" description="Helical" evidence="1">
    <location>
        <begin position="253"/>
        <end position="271"/>
    </location>
</feature>
<protein>
    <submittedName>
        <fullName evidence="3">Glutamate synthase central domain protein</fullName>
    </submittedName>
</protein>
<evidence type="ECO:0000256" key="1">
    <source>
        <dbReference type="SAM" id="Phobius"/>
    </source>
</evidence>